<proteinExistence type="predicted"/>
<name>A0ABT0L955_9GAMM</name>
<dbReference type="Pfam" id="PF16461">
    <property type="entry name" value="Phage_TTP_12"/>
    <property type="match status" value="1"/>
</dbReference>
<reference evidence="3 4" key="1">
    <citation type="submission" date="2022-01" db="EMBL/GenBank/DDBJ databases">
        <title>Whole genome-based taxonomy of the Shewanellaceae.</title>
        <authorList>
            <person name="Martin-Rodriguez A.J."/>
        </authorList>
    </citation>
    <scope>NUCLEOTIDE SEQUENCE [LARGE SCALE GENOMIC DNA]</scope>
    <source>
        <strain evidence="3 4">DSM 17177</strain>
    </source>
</reference>
<evidence type="ECO:0000256" key="1">
    <source>
        <dbReference type="SAM" id="MobiDB-lite"/>
    </source>
</evidence>
<dbReference type="InterPro" id="IPR032494">
    <property type="entry name" value="Phage_TTP_N"/>
</dbReference>
<feature type="domain" description="Lambda phage tail tube protein N-terminal" evidence="2">
    <location>
        <begin position="32"/>
        <end position="150"/>
    </location>
</feature>
<feature type="compositionally biased region" description="Polar residues" evidence="1">
    <location>
        <begin position="65"/>
        <end position="79"/>
    </location>
</feature>
<feature type="region of interest" description="Disordered" evidence="1">
    <location>
        <begin position="53"/>
        <end position="79"/>
    </location>
</feature>
<evidence type="ECO:0000313" key="4">
    <source>
        <dbReference type="Proteomes" id="UP001203423"/>
    </source>
</evidence>
<evidence type="ECO:0000259" key="2">
    <source>
        <dbReference type="Pfam" id="PF16461"/>
    </source>
</evidence>
<sequence length="157" mass="17524">MSTETVPTKGAGTYFSRLKEGSDIGSISDFKEDTEWLTIGKVKDFQPGELTIEDDEDDYLDSPTADWSETSPGQKSGGETQITIAWMPGDDTQKQLFRDVEAGTKTWYRAKYPNGGVDVWYGYINSLGKTIAIKEKMQRTIKIKNCAMPKYAETLIG</sequence>
<dbReference type="Proteomes" id="UP001203423">
    <property type="component" value="Unassembled WGS sequence"/>
</dbReference>
<dbReference type="EMBL" id="JAKIKS010000019">
    <property type="protein sequence ID" value="MCL1124237.1"/>
    <property type="molecule type" value="Genomic_DNA"/>
</dbReference>
<keyword evidence="4" id="KW-1185">Reference proteome</keyword>
<evidence type="ECO:0000313" key="3">
    <source>
        <dbReference type="EMBL" id="MCL1124237.1"/>
    </source>
</evidence>
<organism evidence="3 4">
    <name type="scientific">Shewanella surugensis</name>
    <dbReference type="NCBI Taxonomy" id="212020"/>
    <lineage>
        <taxon>Bacteria</taxon>
        <taxon>Pseudomonadati</taxon>
        <taxon>Pseudomonadota</taxon>
        <taxon>Gammaproteobacteria</taxon>
        <taxon>Alteromonadales</taxon>
        <taxon>Shewanellaceae</taxon>
        <taxon>Shewanella</taxon>
    </lineage>
</organism>
<dbReference type="RefSeq" id="WP_248939516.1">
    <property type="nucleotide sequence ID" value="NZ_JAKIKS010000019.1"/>
</dbReference>
<comment type="caution">
    <text evidence="3">The sequence shown here is derived from an EMBL/GenBank/DDBJ whole genome shotgun (WGS) entry which is preliminary data.</text>
</comment>
<accession>A0ABT0L955</accession>
<gene>
    <name evidence="3" type="ORF">L2764_07040</name>
</gene>
<dbReference type="Gene3D" id="4.10.410.40">
    <property type="match status" value="1"/>
</dbReference>
<protein>
    <recommendedName>
        <fullName evidence="2">Lambda phage tail tube protein N-terminal domain-containing protein</fullName>
    </recommendedName>
</protein>